<feature type="transmembrane region" description="Helical" evidence="2">
    <location>
        <begin position="97"/>
        <end position="115"/>
    </location>
</feature>
<comment type="caution">
    <text evidence="3">The sequence shown here is derived from an EMBL/GenBank/DDBJ whole genome shotgun (WGS) entry which is preliminary data.</text>
</comment>
<evidence type="ECO:0000256" key="1">
    <source>
        <dbReference type="SAM" id="MobiDB-lite"/>
    </source>
</evidence>
<accession>A0AAU9M143</accession>
<gene>
    <name evidence="3" type="ORF">LVIROSA_LOCUS6781</name>
</gene>
<keyword evidence="2" id="KW-1133">Transmembrane helix</keyword>
<name>A0AAU9M143_9ASTR</name>
<evidence type="ECO:0000313" key="3">
    <source>
        <dbReference type="EMBL" id="CAH1419236.1"/>
    </source>
</evidence>
<protein>
    <recommendedName>
        <fullName evidence="5">Transmembrane protein</fullName>
    </recommendedName>
</protein>
<dbReference type="EMBL" id="CAKMRJ010000224">
    <property type="protein sequence ID" value="CAH1419236.1"/>
    <property type="molecule type" value="Genomic_DNA"/>
</dbReference>
<keyword evidence="4" id="KW-1185">Reference proteome</keyword>
<sequence>MAVVTSVQMKTKVAKIPDSNPRWKPISVRGGDSGSSDSNVRPMTFQIKIPITSTLFLLLHPKLRSSTLRLSINRPLIVTEKTNFNPTKIRKGKFFKWRGVVFMIVLVVVLVVVLVDI</sequence>
<reference evidence="3 4" key="1">
    <citation type="submission" date="2022-01" db="EMBL/GenBank/DDBJ databases">
        <authorList>
            <person name="Xiong W."/>
            <person name="Schranz E."/>
        </authorList>
    </citation>
    <scope>NUCLEOTIDE SEQUENCE [LARGE SCALE GENOMIC DNA]</scope>
</reference>
<evidence type="ECO:0000256" key="2">
    <source>
        <dbReference type="SAM" id="Phobius"/>
    </source>
</evidence>
<proteinExistence type="predicted"/>
<evidence type="ECO:0008006" key="5">
    <source>
        <dbReference type="Google" id="ProtNLM"/>
    </source>
</evidence>
<evidence type="ECO:0000313" key="4">
    <source>
        <dbReference type="Proteomes" id="UP001157418"/>
    </source>
</evidence>
<keyword evidence="2" id="KW-0812">Transmembrane</keyword>
<dbReference type="Proteomes" id="UP001157418">
    <property type="component" value="Unassembled WGS sequence"/>
</dbReference>
<organism evidence="3 4">
    <name type="scientific">Lactuca virosa</name>
    <dbReference type="NCBI Taxonomy" id="75947"/>
    <lineage>
        <taxon>Eukaryota</taxon>
        <taxon>Viridiplantae</taxon>
        <taxon>Streptophyta</taxon>
        <taxon>Embryophyta</taxon>
        <taxon>Tracheophyta</taxon>
        <taxon>Spermatophyta</taxon>
        <taxon>Magnoliopsida</taxon>
        <taxon>eudicotyledons</taxon>
        <taxon>Gunneridae</taxon>
        <taxon>Pentapetalae</taxon>
        <taxon>asterids</taxon>
        <taxon>campanulids</taxon>
        <taxon>Asterales</taxon>
        <taxon>Asteraceae</taxon>
        <taxon>Cichorioideae</taxon>
        <taxon>Cichorieae</taxon>
        <taxon>Lactucinae</taxon>
        <taxon>Lactuca</taxon>
    </lineage>
</organism>
<feature type="region of interest" description="Disordered" evidence="1">
    <location>
        <begin position="18"/>
        <end position="39"/>
    </location>
</feature>
<dbReference type="AlphaFoldDB" id="A0AAU9M143"/>
<keyword evidence="2" id="KW-0472">Membrane</keyword>